<evidence type="ECO:0000256" key="2">
    <source>
        <dbReference type="ARBA" id="ARBA00023172"/>
    </source>
</evidence>
<reference evidence="4 5" key="1">
    <citation type="submission" date="2016-03" db="EMBL/GenBank/DDBJ databases">
        <authorList>
            <person name="Bojesen A.M."/>
            <person name="Planet P."/>
            <person name="Hansen M.J."/>
        </authorList>
    </citation>
    <scope>NUCLEOTIDE SEQUENCE [LARGE SCALE GENOMIC DNA]</scope>
    <source>
        <strain evidence="4 5">B 234/94</strain>
    </source>
</reference>
<dbReference type="PROSITE" id="PS51898">
    <property type="entry name" value="TYR_RECOMBINASE"/>
    <property type="match status" value="1"/>
</dbReference>
<proteinExistence type="predicted"/>
<evidence type="ECO:0000313" key="5">
    <source>
        <dbReference type="Proteomes" id="UP000501366"/>
    </source>
</evidence>
<dbReference type="GO" id="GO:0015074">
    <property type="term" value="P:DNA integration"/>
    <property type="evidence" value="ECO:0007669"/>
    <property type="project" value="UniProtKB-KW"/>
</dbReference>
<evidence type="ECO:0000259" key="3">
    <source>
        <dbReference type="PROSITE" id="PS51898"/>
    </source>
</evidence>
<keyword evidence="2" id="KW-0233">DNA recombination</keyword>
<protein>
    <submittedName>
        <fullName evidence="4">Integrase</fullName>
    </submittedName>
</protein>
<dbReference type="GO" id="GO:0006310">
    <property type="term" value="P:DNA recombination"/>
    <property type="evidence" value="ECO:0007669"/>
    <property type="project" value="UniProtKB-KW"/>
</dbReference>
<dbReference type="InterPro" id="IPR013762">
    <property type="entry name" value="Integrase-like_cat_sf"/>
</dbReference>
<dbReference type="Gene3D" id="1.10.443.10">
    <property type="entry name" value="Intergrase catalytic core"/>
    <property type="match status" value="1"/>
</dbReference>
<name>A0A6G8JGS2_9PAST</name>
<feature type="domain" description="Tyr recombinase" evidence="3">
    <location>
        <begin position="159"/>
        <end position="329"/>
    </location>
</feature>
<dbReference type="KEGG" id="mgra:A4G16_02440"/>
<dbReference type="InterPro" id="IPR011010">
    <property type="entry name" value="DNA_brk_join_enz"/>
</dbReference>
<accession>A0A6G8JGS2</accession>
<dbReference type="CDD" id="cd00796">
    <property type="entry name" value="INT_Rci_Hp1_C"/>
    <property type="match status" value="1"/>
</dbReference>
<dbReference type="InterPro" id="IPR002104">
    <property type="entry name" value="Integrase_catalytic"/>
</dbReference>
<gene>
    <name evidence="4" type="ORF">A4G16_02440</name>
</gene>
<evidence type="ECO:0000256" key="1">
    <source>
        <dbReference type="ARBA" id="ARBA00022908"/>
    </source>
</evidence>
<dbReference type="SUPFAM" id="SSF56349">
    <property type="entry name" value="DNA breaking-rejoining enzymes"/>
    <property type="match status" value="1"/>
</dbReference>
<dbReference type="AlphaFoldDB" id="A0A6G8JGS2"/>
<evidence type="ECO:0000313" key="4">
    <source>
        <dbReference type="EMBL" id="QIM66311.1"/>
    </source>
</evidence>
<dbReference type="EMBL" id="CP015030">
    <property type="protein sequence ID" value="QIM66311.1"/>
    <property type="molecule type" value="Genomic_DNA"/>
</dbReference>
<dbReference type="InterPro" id="IPR050090">
    <property type="entry name" value="Tyrosine_recombinase_XerCD"/>
</dbReference>
<dbReference type="Pfam" id="PF00589">
    <property type="entry name" value="Phage_integrase"/>
    <property type="match status" value="1"/>
</dbReference>
<dbReference type="PANTHER" id="PTHR30349">
    <property type="entry name" value="PHAGE INTEGRASE-RELATED"/>
    <property type="match status" value="1"/>
</dbReference>
<dbReference type="GO" id="GO:0003677">
    <property type="term" value="F:DNA binding"/>
    <property type="evidence" value="ECO:0007669"/>
    <property type="project" value="InterPro"/>
</dbReference>
<dbReference type="RefSeq" id="WP_165888560.1">
    <property type="nucleotide sequence ID" value="NZ_CP015030.1"/>
</dbReference>
<dbReference type="PANTHER" id="PTHR30349:SF64">
    <property type="entry name" value="PROPHAGE INTEGRASE INTD-RELATED"/>
    <property type="match status" value="1"/>
</dbReference>
<organism evidence="4 5">
    <name type="scientific">Mannheimia granulomatis</name>
    <dbReference type="NCBI Taxonomy" id="85402"/>
    <lineage>
        <taxon>Bacteria</taxon>
        <taxon>Pseudomonadati</taxon>
        <taxon>Pseudomonadota</taxon>
        <taxon>Gammaproteobacteria</taxon>
        <taxon>Pasteurellales</taxon>
        <taxon>Pasteurellaceae</taxon>
        <taxon>Mannheimia</taxon>
    </lineage>
</organism>
<dbReference type="Proteomes" id="UP000501366">
    <property type="component" value="Chromosome"/>
</dbReference>
<sequence>MSIYRRKANGPWWVDITTPNGKRIKRSTRTLVKREAQQYHDKLKQKMWAEDKLEEKRKYIFEDALLHYVRSAEELKDKSTKKRHAEYWLSKFSGRELSSLTAQEIILNIPKKNMNTKLPLSHSTQNKYVKSLSRVLNIAHKLGMLDAVPHIQKKKESPIRVRWITKEQAKQLIDKLSSDWMKSICLFALMTGARRTEILTMTWDKIDFVRKVAIVSNDVAKSGKARSLLLNQEAIKLLESIRHRHSKYVFVGRNGNPLQDINRKAFNLATKKCLLPDFHFHDLRHTWASWHVQAGTPLFTLKELGGWETLEMVKKYAHLNADHLLEHANKVEIYGTFTEHSQNEPRLKLVA</sequence>
<keyword evidence="1" id="KW-0229">DNA integration</keyword>